<dbReference type="EMBL" id="CP024047">
    <property type="protein sequence ID" value="AXR76681.1"/>
    <property type="molecule type" value="Genomic_DNA"/>
</dbReference>
<dbReference type="AlphaFoldDB" id="A0A346PAY6"/>
<gene>
    <name evidence="2" type="ORF">AArc1_0337</name>
    <name evidence="3" type="ORF">AArcMg_0329</name>
</gene>
<evidence type="ECO:0000313" key="2">
    <source>
        <dbReference type="EMBL" id="AXR76681.1"/>
    </source>
</evidence>
<feature type="transmembrane region" description="Helical" evidence="1">
    <location>
        <begin position="7"/>
        <end position="25"/>
    </location>
</feature>
<dbReference type="RefSeq" id="WP_117362806.1">
    <property type="nucleotide sequence ID" value="NZ_CP024047.1"/>
</dbReference>
<proteinExistence type="predicted"/>
<dbReference type="Proteomes" id="UP000258707">
    <property type="component" value="Chromosome"/>
</dbReference>
<dbReference type="GeneID" id="37640812"/>
<evidence type="ECO:0000313" key="3">
    <source>
        <dbReference type="EMBL" id="AXR80352.1"/>
    </source>
</evidence>
<protein>
    <submittedName>
        <fullName evidence="2">Uncharacterized protein</fullName>
    </submittedName>
</protein>
<keyword evidence="1" id="KW-0472">Membrane</keyword>
<keyword evidence="1" id="KW-1133">Transmembrane helix</keyword>
<dbReference type="KEGG" id="nan:AArc1_0337"/>
<keyword evidence="4" id="KW-1185">Reference proteome</keyword>
<reference evidence="4" key="2">
    <citation type="submission" date="2018-02" db="EMBL/GenBank/DDBJ databases">
        <title>Phenotypic and genomic properties of facultatively anaerobic sulfur-reducing natronoarchaea from hypersaline soda lakes.</title>
        <authorList>
            <person name="Sorokin D.Y."/>
            <person name="Kublanov I.V."/>
            <person name="Roman P."/>
            <person name="Sinninghe Damste J.S."/>
            <person name="Golyshin P.N."/>
            <person name="Rojo D."/>
            <person name="Ciordia S."/>
            <person name="Mena M.D.C."/>
            <person name="Ferrer M."/>
            <person name="Messina E."/>
            <person name="Smedile F."/>
            <person name="La Spada G."/>
            <person name="La Cono V."/>
            <person name="Yakimov M.M."/>
        </authorList>
    </citation>
    <scope>NUCLEOTIDE SEQUENCE [LARGE SCALE GENOMIC DNA]</scope>
    <source>
        <strain evidence="4">AArc-Mg</strain>
    </source>
</reference>
<organism evidence="2 5">
    <name type="scientific">Natrarchaeobaculum sulfurireducens</name>
    <dbReference type="NCBI Taxonomy" id="2044521"/>
    <lineage>
        <taxon>Archaea</taxon>
        <taxon>Methanobacteriati</taxon>
        <taxon>Methanobacteriota</taxon>
        <taxon>Stenosarchaea group</taxon>
        <taxon>Halobacteria</taxon>
        <taxon>Halobacteriales</taxon>
        <taxon>Natrialbaceae</taxon>
        <taxon>Natrarchaeobaculum</taxon>
    </lineage>
</organism>
<dbReference type="Proteomes" id="UP000258613">
    <property type="component" value="Chromosome"/>
</dbReference>
<evidence type="ECO:0000313" key="4">
    <source>
        <dbReference type="Proteomes" id="UP000258613"/>
    </source>
</evidence>
<dbReference type="KEGG" id="nag:AArcMg_0329"/>
<keyword evidence="1" id="KW-0812">Transmembrane</keyword>
<dbReference type="EMBL" id="CP027033">
    <property type="protein sequence ID" value="AXR80352.1"/>
    <property type="molecule type" value="Genomic_DNA"/>
</dbReference>
<name>A0A346PAY6_9EURY</name>
<feature type="transmembrane region" description="Helical" evidence="1">
    <location>
        <begin position="31"/>
        <end position="53"/>
    </location>
</feature>
<reference evidence="2" key="3">
    <citation type="journal article" date="2019" name="Int. J. Syst. Evol. Microbiol.">
        <title>Natronolimnobius sulfurireducens sp. nov. and Halalkaliarchaeum desulfuricum gen. nov., sp. nov., the first sulfur-respiring alkaliphilic haloarchaea from hypersaline alkaline lakes.</title>
        <authorList>
            <person name="Sorokin D.Y."/>
            <person name="Yakimov M."/>
            <person name="Messina E."/>
            <person name="Merkel A.Y."/>
            <person name="Bale N.J."/>
            <person name="Sinninghe Damste J.S."/>
        </authorList>
    </citation>
    <scope>NUCLEOTIDE SEQUENCE</scope>
    <source>
        <strain evidence="3">AArc-Mg</strain>
        <strain evidence="2">AArc1</strain>
    </source>
</reference>
<accession>A0A346PAY6</accession>
<evidence type="ECO:0000256" key="1">
    <source>
        <dbReference type="SAM" id="Phobius"/>
    </source>
</evidence>
<dbReference type="InterPro" id="IPR055893">
    <property type="entry name" value="DUF7470"/>
</dbReference>
<reference evidence="5" key="1">
    <citation type="submission" date="2017-10" db="EMBL/GenBank/DDBJ databases">
        <title>Phenotypic and genomic properties of facultatively anaerobic sulfur-reducing natronoarchaea from hypersaline soda lakes.</title>
        <authorList>
            <person name="Sorokin D.Y."/>
            <person name="Kublanov I.V."/>
            <person name="Roman P."/>
            <person name="Sinninghe Damste J.S."/>
            <person name="Golyshin P.N."/>
            <person name="Rojo D."/>
            <person name="Ciordia S."/>
            <person name="Mena Md.C."/>
            <person name="Ferrer M."/>
            <person name="Messina E."/>
            <person name="Smedile F."/>
            <person name="La Spada G."/>
            <person name="La Cono V."/>
            <person name="Yakimov M.M."/>
        </authorList>
    </citation>
    <scope>NUCLEOTIDE SEQUENCE [LARGE SCALE GENOMIC DNA]</scope>
    <source>
        <strain evidence="5">AArc1</strain>
    </source>
</reference>
<dbReference type="Pfam" id="PF24282">
    <property type="entry name" value="DUF7470"/>
    <property type="match status" value="1"/>
</dbReference>
<evidence type="ECO:0000313" key="5">
    <source>
        <dbReference type="Proteomes" id="UP000258707"/>
    </source>
</evidence>
<sequence>MLRNLGPLGIIGIVMLLAGIGLIAYENLVIAAGLALAIAGLGLAVRSLVSGLLSQWGLF</sequence>
<accession>A0A346PLF7</accession>